<feature type="transmembrane region" description="Helical" evidence="7">
    <location>
        <begin position="336"/>
        <end position="358"/>
    </location>
</feature>
<evidence type="ECO:0000256" key="1">
    <source>
        <dbReference type="ARBA" id="ARBA00004651"/>
    </source>
</evidence>
<protein>
    <submittedName>
        <fullName evidence="9">Phosphoesterase PA-phosphatase</fullName>
    </submittedName>
</protein>
<feature type="transmembrane region" description="Helical" evidence="7">
    <location>
        <begin position="396"/>
        <end position="414"/>
    </location>
</feature>
<dbReference type="OrthoDB" id="9780918at2"/>
<feature type="transmembrane region" description="Helical" evidence="7">
    <location>
        <begin position="302"/>
        <end position="324"/>
    </location>
</feature>
<feature type="transmembrane region" description="Helical" evidence="7">
    <location>
        <begin position="364"/>
        <end position="384"/>
    </location>
</feature>
<comment type="subcellular location">
    <subcellularLocation>
        <location evidence="1">Cell membrane</location>
        <topology evidence="1">Multi-pass membrane protein</topology>
    </subcellularLocation>
</comment>
<evidence type="ECO:0000259" key="8">
    <source>
        <dbReference type="Pfam" id="PF09335"/>
    </source>
</evidence>
<feature type="transmembrane region" description="Helical" evidence="7">
    <location>
        <begin position="250"/>
        <end position="270"/>
    </location>
</feature>
<comment type="caution">
    <text evidence="9">The sequence shown here is derived from an EMBL/GenBank/DDBJ whole genome shotgun (WGS) entry which is preliminary data.</text>
</comment>
<dbReference type="Pfam" id="PF09335">
    <property type="entry name" value="VTT_dom"/>
    <property type="match status" value="1"/>
</dbReference>
<dbReference type="PANTHER" id="PTHR30353">
    <property type="entry name" value="INNER MEMBRANE PROTEIN DEDA-RELATED"/>
    <property type="match status" value="1"/>
</dbReference>
<evidence type="ECO:0000256" key="2">
    <source>
        <dbReference type="ARBA" id="ARBA00010792"/>
    </source>
</evidence>
<sequence>MNLEAALEGPPWLISALGWIQAHPIEAALILALAAAVEGLFLIGMLIPGSLLMFSAGAIAVAGEIPLTPVMLVAALGAWLGDCFSFYLGWRYRHHLPAIAARLRAPGAIARGEQFFARHGGKSIVLGRLIGPLRPLVPAIAGASAMRPSHFMAIDLIAALLWAPAYALPGVLVGATISLAAEVTTRLGLLAALIFGLIWLVWWLVTHMVRLFQNHAEPWLLQAMDWSHKHRRLQRLGPALADPAQPETPVLLISLAVLGSLTWLSGAVWWGGLAHPAPPLVDDLAYDTLAALLTSSVHPLAIHLNAIASQQVTLLVGVGMLLLFASQRQARLAAHWSAGLLGGGLLGLALPGSAGQLIGPDTLLSPPTLTAASLSVWFSLAGLLTTRRGSGVRISLYLAVGFICGLMLLARLMLGQISFSQSLLSVLMCLSWASLLTLGYRRHLRGSRPPPLSPTLALASLLLVVGVILVRPPAGMPPHLSWDDPERSPSRINLMWQGPLPQIRESLSTNGWNAEVTTPAKLYINWLLPDSATRPPAPQWLAGQRPALRYIRQLDSGETLIVRLWPDGEDRWLGQVGQLSMRHWAGLLHVPVTDQEPQAAAWLAQNLAAEWRVHTTQRQVPLYRLQPRAGEKLK</sequence>
<evidence type="ECO:0000256" key="4">
    <source>
        <dbReference type="ARBA" id="ARBA00022692"/>
    </source>
</evidence>
<evidence type="ECO:0000256" key="5">
    <source>
        <dbReference type="ARBA" id="ARBA00022989"/>
    </source>
</evidence>
<gene>
    <name evidence="9" type="ORF">ATO7_10862</name>
</gene>
<feature type="transmembrane region" description="Helical" evidence="7">
    <location>
        <begin position="452"/>
        <end position="470"/>
    </location>
</feature>
<keyword evidence="6 7" id="KW-0472">Membrane</keyword>
<proteinExistence type="inferred from homology"/>
<dbReference type="InterPro" id="IPR032816">
    <property type="entry name" value="VTT_dom"/>
</dbReference>
<feature type="transmembrane region" description="Helical" evidence="7">
    <location>
        <begin position="187"/>
        <end position="205"/>
    </location>
</feature>
<dbReference type="InterPro" id="IPR032818">
    <property type="entry name" value="DedA-like"/>
</dbReference>
<organism evidence="9 10">
    <name type="scientific">Oceanococcus atlanticus</name>
    <dbReference type="NCBI Taxonomy" id="1317117"/>
    <lineage>
        <taxon>Bacteria</taxon>
        <taxon>Pseudomonadati</taxon>
        <taxon>Pseudomonadota</taxon>
        <taxon>Gammaproteobacteria</taxon>
        <taxon>Chromatiales</taxon>
        <taxon>Oceanococcaceae</taxon>
        <taxon>Oceanococcus</taxon>
    </lineage>
</organism>
<feature type="transmembrane region" description="Helical" evidence="7">
    <location>
        <begin position="156"/>
        <end position="181"/>
    </location>
</feature>
<evidence type="ECO:0000256" key="6">
    <source>
        <dbReference type="ARBA" id="ARBA00023136"/>
    </source>
</evidence>
<comment type="similarity">
    <text evidence="2">Belongs to the DedA family.</text>
</comment>
<keyword evidence="10" id="KW-1185">Reference proteome</keyword>
<keyword evidence="3" id="KW-1003">Cell membrane</keyword>
<dbReference type="PANTHER" id="PTHR30353:SF15">
    <property type="entry name" value="INNER MEMBRANE PROTEIN YABI"/>
    <property type="match status" value="1"/>
</dbReference>
<accession>A0A1Y1SEY1</accession>
<evidence type="ECO:0000313" key="10">
    <source>
        <dbReference type="Proteomes" id="UP000192342"/>
    </source>
</evidence>
<reference evidence="9 10" key="1">
    <citation type="submission" date="2013-04" db="EMBL/GenBank/DDBJ databases">
        <title>Oceanococcus atlanticus 22II-S10r2 Genome Sequencing.</title>
        <authorList>
            <person name="Lai Q."/>
            <person name="Li G."/>
            <person name="Shao Z."/>
        </authorList>
    </citation>
    <scope>NUCLEOTIDE SEQUENCE [LARGE SCALE GENOMIC DNA]</scope>
    <source>
        <strain evidence="9 10">22II-S10r2</strain>
    </source>
</reference>
<feature type="transmembrane region" description="Helical" evidence="7">
    <location>
        <begin position="40"/>
        <end position="63"/>
    </location>
</feature>
<feature type="transmembrane region" description="Helical" evidence="7">
    <location>
        <begin position="420"/>
        <end position="440"/>
    </location>
</feature>
<dbReference type="RefSeq" id="WP_083561761.1">
    <property type="nucleotide sequence ID" value="NZ_AQQV01000002.1"/>
</dbReference>
<evidence type="ECO:0000256" key="7">
    <source>
        <dbReference type="SAM" id="Phobius"/>
    </source>
</evidence>
<dbReference type="EMBL" id="AQQV01000002">
    <property type="protein sequence ID" value="ORE87538.1"/>
    <property type="molecule type" value="Genomic_DNA"/>
</dbReference>
<keyword evidence="5 7" id="KW-1133">Transmembrane helix</keyword>
<keyword evidence="4 7" id="KW-0812">Transmembrane</keyword>
<name>A0A1Y1SEY1_9GAMM</name>
<feature type="domain" description="VTT" evidence="8">
    <location>
        <begin position="47"/>
        <end position="170"/>
    </location>
</feature>
<dbReference type="GO" id="GO:0005886">
    <property type="term" value="C:plasma membrane"/>
    <property type="evidence" value="ECO:0007669"/>
    <property type="project" value="UniProtKB-SubCell"/>
</dbReference>
<feature type="transmembrane region" description="Helical" evidence="7">
    <location>
        <begin position="69"/>
        <end position="90"/>
    </location>
</feature>
<dbReference type="Proteomes" id="UP000192342">
    <property type="component" value="Unassembled WGS sequence"/>
</dbReference>
<evidence type="ECO:0000256" key="3">
    <source>
        <dbReference type="ARBA" id="ARBA00022475"/>
    </source>
</evidence>
<evidence type="ECO:0000313" key="9">
    <source>
        <dbReference type="EMBL" id="ORE87538.1"/>
    </source>
</evidence>
<dbReference type="STRING" id="1317117.ATO7_10862"/>
<dbReference type="AlphaFoldDB" id="A0A1Y1SEY1"/>
<feature type="transmembrane region" description="Helical" evidence="7">
    <location>
        <begin position="12"/>
        <end position="33"/>
    </location>
</feature>